<dbReference type="SUPFAM" id="SSF48113">
    <property type="entry name" value="Heme-dependent peroxidases"/>
    <property type="match status" value="1"/>
</dbReference>
<dbReference type="KEGG" id="smo:SELMODRAFT_403769"/>
<feature type="binding site" evidence="15">
    <location>
        <position position="255"/>
    </location>
    <ligand>
        <name>Ca(2+)</name>
        <dbReference type="ChEBI" id="CHEBI:29108"/>
        <label>2</label>
    </ligand>
</feature>
<feature type="binding site" evidence="15">
    <location>
        <position position="250"/>
    </location>
    <ligand>
        <name>Ca(2+)</name>
        <dbReference type="ChEBI" id="CHEBI:29108"/>
        <label>2</label>
    </ligand>
</feature>
<dbReference type="OMA" id="YTHEHTA"/>
<dbReference type="Gene3D" id="1.10.420.10">
    <property type="entry name" value="Peroxidase, domain 2"/>
    <property type="match status" value="1"/>
</dbReference>
<evidence type="ECO:0000256" key="14">
    <source>
        <dbReference type="PIRSR" id="PIRSR600823-2"/>
    </source>
</evidence>
<name>D8QSH1_SELML</name>
<evidence type="ECO:0000313" key="20">
    <source>
        <dbReference type="EMBL" id="EFJ37433.1"/>
    </source>
</evidence>
<dbReference type="InterPro" id="IPR010255">
    <property type="entry name" value="Haem_peroxidase_sf"/>
</dbReference>
<feature type="binding site" evidence="15">
    <location>
        <position position="73"/>
    </location>
    <ligand>
        <name>Ca(2+)</name>
        <dbReference type="ChEBI" id="CHEBI:29108"/>
        <label>1</label>
    </ligand>
</feature>
<evidence type="ECO:0000256" key="7">
    <source>
        <dbReference type="ARBA" id="ARBA00022723"/>
    </source>
</evidence>
<sequence>MKRSSALLSIFLAVAPVLIVAEIAISPRLATDFYVRSCPELPSIVRRVIAAKFAQTPVAAAGTLRIFFHDCMVEGCDASVLVASTPSNKAEKDAEVNLSLPGDGFDAVIKAKAAVESKCPGVVSCADILALSTRELVVLIGGPSWEVRLGRRDGTVSKASRVPGNLPMPNMTVAELTSLFASKGLSLQDMVALTGGGHTAGFAHCNQFMDRIYGTIDSTMNPSYAAELRQACPRGPSLDPTLVTHLDPSTPDLFDNAFFKNTLYGRGLLRSDQALFSTSNSSARPLVNLFAGSQPRFFEAFAVAMDKLGGIGVKTGGQGEIRRDCAAFNHA</sequence>
<comment type="cofactor">
    <cofactor evidence="15 18">
        <name>Ca(2+)</name>
        <dbReference type="ChEBI" id="CHEBI:29108"/>
    </cofactor>
    <text evidence="15 18">Binds 2 calcium ions per subunit.</text>
</comment>
<dbReference type="PANTHER" id="PTHR31517:SF59">
    <property type="entry name" value="PEROXIDASE"/>
    <property type="match status" value="1"/>
</dbReference>
<evidence type="ECO:0000256" key="13">
    <source>
        <dbReference type="PIRSR" id="PIRSR600823-1"/>
    </source>
</evidence>
<dbReference type="HOGENOM" id="CLU_010543_0_3_1"/>
<evidence type="ECO:0000256" key="3">
    <source>
        <dbReference type="ARBA" id="ARBA00012313"/>
    </source>
</evidence>
<proteinExistence type="inferred from homology"/>
<feature type="active site" description="Proton acceptor" evidence="13">
    <location>
        <position position="69"/>
    </location>
</feature>
<evidence type="ECO:0000256" key="11">
    <source>
        <dbReference type="ARBA" id="ARBA00023157"/>
    </source>
</evidence>
<dbReference type="OrthoDB" id="2113341at2759"/>
<evidence type="ECO:0000256" key="8">
    <source>
        <dbReference type="ARBA" id="ARBA00022837"/>
    </source>
</evidence>
<dbReference type="InterPro" id="IPR000823">
    <property type="entry name" value="Peroxidase_pln"/>
</dbReference>
<feature type="binding site" evidence="14">
    <location>
        <position position="167"/>
    </location>
    <ligand>
        <name>substrate</name>
    </ligand>
</feature>
<keyword evidence="9 18" id="KW-0560">Oxidoreductase</keyword>
<evidence type="ECO:0000256" key="18">
    <source>
        <dbReference type="RuleBase" id="RU362060"/>
    </source>
</evidence>
<feature type="binding site" evidence="15">
    <location>
        <position position="199"/>
    </location>
    <ligand>
        <name>Ca(2+)</name>
        <dbReference type="ChEBI" id="CHEBI:29108"/>
        <label>2</label>
    </ligand>
</feature>
<feature type="domain" description="Plant heme peroxidase family profile" evidence="19">
    <location>
        <begin position="28"/>
        <end position="329"/>
    </location>
</feature>
<dbReference type="FunCoup" id="D8QSH1">
    <property type="interactions" value="241"/>
</dbReference>
<feature type="binding site" evidence="15">
    <location>
        <position position="91"/>
    </location>
    <ligand>
        <name>Ca(2+)</name>
        <dbReference type="ChEBI" id="CHEBI:29108"/>
        <label>1</label>
    </ligand>
</feature>
<dbReference type="GO" id="GO:0042744">
    <property type="term" value="P:hydrogen peroxide catabolic process"/>
    <property type="evidence" value="ECO:0007669"/>
    <property type="project" value="UniProtKB-KW"/>
</dbReference>
<evidence type="ECO:0000256" key="5">
    <source>
        <dbReference type="ARBA" id="ARBA00022559"/>
    </source>
</evidence>
<feature type="binding site" evidence="15">
    <location>
        <position position="79"/>
    </location>
    <ligand>
        <name>Ca(2+)</name>
        <dbReference type="ChEBI" id="CHEBI:29108"/>
        <label>1</label>
    </ligand>
</feature>
<keyword evidence="4 18" id="KW-0964">Secreted</keyword>
<dbReference type="InParanoid" id="D8QSH1"/>
<evidence type="ECO:0000256" key="15">
    <source>
        <dbReference type="PIRSR" id="PIRSR600823-3"/>
    </source>
</evidence>
<dbReference type="PRINTS" id="PR00461">
    <property type="entry name" value="PLPEROXIDASE"/>
</dbReference>
<comment type="catalytic activity">
    <reaction evidence="1 18">
        <text>2 a phenolic donor + H2O2 = 2 a phenolic radical donor + 2 H2O</text>
        <dbReference type="Rhea" id="RHEA:56136"/>
        <dbReference type="ChEBI" id="CHEBI:15377"/>
        <dbReference type="ChEBI" id="CHEBI:16240"/>
        <dbReference type="ChEBI" id="CHEBI:139520"/>
        <dbReference type="ChEBI" id="CHEBI:139521"/>
        <dbReference type="EC" id="1.11.1.7"/>
    </reaction>
</comment>
<dbReference type="PANTHER" id="PTHR31517">
    <property type="match status" value="1"/>
</dbReference>
<evidence type="ECO:0000256" key="12">
    <source>
        <dbReference type="ARBA" id="ARBA00023324"/>
    </source>
</evidence>
<gene>
    <name evidence="20" type="ORF">SELMODRAFT_403769</name>
</gene>
<dbReference type="EC" id="1.11.1.7" evidence="3 18"/>
<keyword evidence="12 18" id="KW-0376">Hydrogen peroxide</keyword>
<evidence type="ECO:0000256" key="17">
    <source>
        <dbReference type="PIRSR" id="PIRSR600823-5"/>
    </source>
</evidence>
<feature type="binding site" description="axial binding residue" evidence="15">
    <location>
        <position position="198"/>
    </location>
    <ligand>
        <name>heme b</name>
        <dbReference type="ChEBI" id="CHEBI:60344"/>
    </ligand>
    <ligandPart>
        <name>Fe</name>
        <dbReference type="ChEBI" id="CHEBI:18248"/>
    </ligandPart>
</feature>
<feature type="disulfide bond" evidence="17">
    <location>
        <begin position="205"/>
        <end position="232"/>
    </location>
</feature>
<dbReference type="GO" id="GO:0020037">
    <property type="term" value="F:heme binding"/>
    <property type="evidence" value="ECO:0007669"/>
    <property type="project" value="UniProtKB-UniRule"/>
</dbReference>
<evidence type="ECO:0000259" key="19">
    <source>
        <dbReference type="PROSITE" id="PS50873"/>
    </source>
</evidence>
<dbReference type="Proteomes" id="UP000001514">
    <property type="component" value="Unassembled WGS sequence"/>
</dbReference>
<keyword evidence="11 17" id="KW-1015">Disulfide bond</keyword>
<feature type="binding site" evidence="15">
    <location>
        <position position="70"/>
    </location>
    <ligand>
        <name>Ca(2+)</name>
        <dbReference type="ChEBI" id="CHEBI:29108"/>
        <label>1</label>
    </ligand>
</feature>
<dbReference type="FunFam" id="1.10.420.10:FF:000001">
    <property type="entry name" value="Peroxidase"/>
    <property type="match status" value="1"/>
</dbReference>
<protein>
    <recommendedName>
        <fullName evidence="3 18">Peroxidase</fullName>
        <ecNumber evidence="3 18">1.11.1.7</ecNumber>
    </recommendedName>
</protein>
<evidence type="ECO:0000256" key="4">
    <source>
        <dbReference type="ARBA" id="ARBA00022525"/>
    </source>
</evidence>
<feature type="binding site" evidence="15">
    <location>
        <position position="77"/>
    </location>
    <ligand>
        <name>Ca(2+)</name>
        <dbReference type="ChEBI" id="CHEBI:29108"/>
        <label>1</label>
    </ligand>
</feature>
<dbReference type="STRING" id="88036.D8QSH1"/>
<evidence type="ECO:0000256" key="2">
    <source>
        <dbReference type="ARBA" id="ARBA00002322"/>
    </source>
</evidence>
<feature type="disulfide bond" evidence="17">
    <location>
        <begin position="38"/>
        <end position="119"/>
    </location>
</feature>
<dbReference type="InterPro" id="IPR002016">
    <property type="entry name" value="Haem_peroxidase"/>
</dbReference>
<dbReference type="FunFam" id="1.10.520.10:FF:000008">
    <property type="entry name" value="Peroxidase"/>
    <property type="match status" value="1"/>
</dbReference>
<feature type="binding site" evidence="15">
    <location>
        <position position="247"/>
    </location>
    <ligand>
        <name>Ca(2+)</name>
        <dbReference type="ChEBI" id="CHEBI:29108"/>
        <label>2</label>
    </ligand>
</feature>
<dbReference type="EMBL" id="GL377566">
    <property type="protein sequence ID" value="EFJ37433.1"/>
    <property type="molecule type" value="Genomic_DNA"/>
</dbReference>
<dbReference type="Gramene" id="EFJ37433">
    <property type="protein sequence ID" value="EFJ37433"/>
    <property type="gene ID" value="SELMODRAFT_403769"/>
</dbReference>
<comment type="function">
    <text evidence="2">Removal of H(2)O(2), oxidation of toxic reductants, biosynthesis and degradation of lignin, suberization, auxin catabolism, response to environmental stresses such as wounding, pathogen attack and oxidative stress. These functions might be dependent on each isozyme/isoform in each plant tissue.</text>
</comment>
<evidence type="ECO:0000256" key="9">
    <source>
        <dbReference type="ARBA" id="ARBA00023002"/>
    </source>
</evidence>
<dbReference type="PROSITE" id="PS50873">
    <property type="entry name" value="PEROXIDASE_4"/>
    <property type="match status" value="1"/>
</dbReference>
<evidence type="ECO:0000256" key="16">
    <source>
        <dbReference type="PIRSR" id="PIRSR600823-4"/>
    </source>
</evidence>
<keyword evidence="21" id="KW-1185">Reference proteome</keyword>
<reference evidence="20 21" key="1">
    <citation type="journal article" date="2011" name="Science">
        <title>The Selaginella genome identifies genetic changes associated with the evolution of vascular plants.</title>
        <authorList>
            <person name="Banks J.A."/>
            <person name="Nishiyama T."/>
            <person name="Hasebe M."/>
            <person name="Bowman J.L."/>
            <person name="Gribskov M."/>
            <person name="dePamphilis C."/>
            <person name="Albert V.A."/>
            <person name="Aono N."/>
            <person name="Aoyama T."/>
            <person name="Ambrose B.A."/>
            <person name="Ashton N.W."/>
            <person name="Axtell M.J."/>
            <person name="Barker E."/>
            <person name="Barker M.S."/>
            <person name="Bennetzen J.L."/>
            <person name="Bonawitz N.D."/>
            <person name="Chapple C."/>
            <person name="Cheng C."/>
            <person name="Correa L.G."/>
            <person name="Dacre M."/>
            <person name="DeBarry J."/>
            <person name="Dreyer I."/>
            <person name="Elias M."/>
            <person name="Engstrom E.M."/>
            <person name="Estelle M."/>
            <person name="Feng L."/>
            <person name="Finet C."/>
            <person name="Floyd S.K."/>
            <person name="Frommer W.B."/>
            <person name="Fujita T."/>
            <person name="Gramzow L."/>
            <person name="Gutensohn M."/>
            <person name="Harholt J."/>
            <person name="Hattori M."/>
            <person name="Heyl A."/>
            <person name="Hirai T."/>
            <person name="Hiwatashi Y."/>
            <person name="Ishikawa M."/>
            <person name="Iwata M."/>
            <person name="Karol K.G."/>
            <person name="Koehler B."/>
            <person name="Kolukisaoglu U."/>
            <person name="Kubo M."/>
            <person name="Kurata T."/>
            <person name="Lalonde S."/>
            <person name="Li K."/>
            <person name="Li Y."/>
            <person name="Litt A."/>
            <person name="Lyons E."/>
            <person name="Manning G."/>
            <person name="Maruyama T."/>
            <person name="Michael T.P."/>
            <person name="Mikami K."/>
            <person name="Miyazaki S."/>
            <person name="Morinaga S."/>
            <person name="Murata T."/>
            <person name="Mueller-Roeber B."/>
            <person name="Nelson D.R."/>
            <person name="Obara M."/>
            <person name="Oguri Y."/>
            <person name="Olmstead R.G."/>
            <person name="Onodera N."/>
            <person name="Petersen B.L."/>
            <person name="Pils B."/>
            <person name="Prigge M."/>
            <person name="Rensing S.A."/>
            <person name="Riano-Pachon D.M."/>
            <person name="Roberts A.W."/>
            <person name="Sato Y."/>
            <person name="Scheller H.V."/>
            <person name="Schulz B."/>
            <person name="Schulz C."/>
            <person name="Shakirov E.V."/>
            <person name="Shibagaki N."/>
            <person name="Shinohara N."/>
            <person name="Shippen D.E."/>
            <person name="Soerensen I."/>
            <person name="Sotooka R."/>
            <person name="Sugimoto N."/>
            <person name="Sugita M."/>
            <person name="Sumikawa N."/>
            <person name="Tanurdzic M."/>
            <person name="Theissen G."/>
            <person name="Ulvskov P."/>
            <person name="Wakazuki S."/>
            <person name="Weng J.K."/>
            <person name="Willats W.W."/>
            <person name="Wipf D."/>
            <person name="Wolf P.G."/>
            <person name="Yang L."/>
            <person name="Zimmer A.D."/>
            <person name="Zhu Q."/>
            <person name="Mitros T."/>
            <person name="Hellsten U."/>
            <person name="Loque D."/>
            <person name="Otillar R."/>
            <person name="Salamov A."/>
            <person name="Schmutz J."/>
            <person name="Shapiro H."/>
            <person name="Lindquist E."/>
            <person name="Lucas S."/>
            <person name="Rokhsar D."/>
            <person name="Grigoriev I.V."/>
        </authorList>
    </citation>
    <scope>NUCLEOTIDE SEQUENCE [LARGE SCALE GENOMIC DNA]</scope>
</reference>
<dbReference type="InterPro" id="IPR033905">
    <property type="entry name" value="Secretory_peroxidase"/>
</dbReference>
<comment type="similarity">
    <text evidence="18">Belongs to the peroxidase family. Classical plant (class III) peroxidase subfamily.</text>
</comment>
<feature type="chain" id="PRO_5005127247" description="Peroxidase" evidence="18">
    <location>
        <begin position="22"/>
        <end position="331"/>
    </location>
</feature>
<dbReference type="PROSITE" id="PS00436">
    <property type="entry name" value="PEROXIDASE_2"/>
    <property type="match status" value="1"/>
</dbReference>
<dbReference type="PRINTS" id="PR00458">
    <property type="entry name" value="PEROXIDASE"/>
</dbReference>
<keyword evidence="8 15" id="KW-0106">Calcium</keyword>
<evidence type="ECO:0000256" key="1">
    <source>
        <dbReference type="ARBA" id="ARBA00000189"/>
    </source>
</evidence>
<dbReference type="AlphaFoldDB" id="D8QSH1"/>
<comment type="cofactor">
    <cofactor evidence="15 18">
        <name>heme b</name>
        <dbReference type="ChEBI" id="CHEBI:60344"/>
    </cofactor>
    <text evidence="15 18">Binds 1 heme b (iron(II)-protoporphyrin IX) group per subunit.</text>
</comment>
<keyword evidence="5 18" id="KW-0575">Peroxidase</keyword>
<dbReference type="GO" id="GO:0006979">
    <property type="term" value="P:response to oxidative stress"/>
    <property type="evidence" value="ECO:0007669"/>
    <property type="project" value="UniProtKB-UniRule"/>
</dbReference>
<keyword evidence="18" id="KW-0732">Signal</keyword>
<dbReference type="GO" id="GO:0140825">
    <property type="term" value="F:lactoperoxidase activity"/>
    <property type="evidence" value="ECO:0007669"/>
    <property type="project" value="UniProtKB-EC"/>
</dbReference>
<feature type="site" description="Transition state stabilizer" evidence="16">
    <location>
        <position position="65"/>
    </location>
</feature>
<accession>D8QSH1</accession>
<feature type="signal peptide" evidence="18">
    <location>
        <begin position="1"/>
        <end position="21"/>
    </location>
</feature>
<comment type="subcellular location">
    <subcellularLocation>
        <location evidence="18">Secreted</location>
    </subcellularLocation>
</comment>
<feature type="disulfide bond" evidence="17">
    <location>
        <begin position="125"/>
        <end position="325"/>
    </location>
</feature>
<keyword evidence="7 15" id="KW-0479">Metal-binding</keyword>
<evidence type="ECO:0000256" key="10">
    <source>
        <dbReference type="ARBA" id="ARBA00023004"/>
    </source>
</evidence>
<evidence type="ECO:0000313" key="21">
    <source>
        <dbReference type="Proteomes" id="UP000001514"/>
    </source>
</evidence>
<dbReference type="GO" id="GO:0005576">
    <property type="term" value="C:extracellular region"/>
    <property type="evidence" value="ECO:0007669"/>
    <property type="project" value="UniProtKB-SubCell"/>
</dbReference>
<keyword evidence="6 18" id="KW-0349">Heme</keyword>
<dbReference type="Gene3D" id="1.10.520.10">
    <property type="match status" value="1"/>
</dbReference>
<organism evidence="21">
    <name type="scientific">Selaginella moellendorffii</name>
    <name type="common">Spikemoss</name>
    <dbReference type="NCBI Taxonomy" id="88036"/>
    <lineage>
        <taxon>Eukaryota</taxon>
        <taxon>Viridiplantae</taxon>
        <taxon>Streptophyta</taxon>
        <taxon>Embryophyta</taxon>
        <taxon>Tracheophyta</taxon>
        <taxon>Lycopodiopsida</taxon>
        <taxon>Selaginellales</taxon>
        <taxon>Selaginellaceae</taxon>
        <taxon>Selaginella</taxon>
    </lineage>
</organism>
<dbReference type="InterPro" id="IPR019794">
    <property type="entry name" value="Peroxidases_AS"/>
</dbReference>
<dbReference type="GO" id="GO:0046872">
    <property type="term" value="F:metal ion binding"/>
    <property type="evidence" value="ECO:0007669"/>
    <property type="project" value="UniProtKB-UniRule"/>
</dbReference>
<keyword evidence="10 15" id="KW-0408">Iron</keyword>
<feature type="binding site" evidence="15">
    <location>
        <position position="75"/>
    </location>
    <ligand>
        <name>Ca(2+)</name>
        <dbReference type="ChEBI" id="CHEBI:29108"/>
        <label>1</label>
    </ligand>
</feature>
<evidence type="ECO:0000256" key="6">
    <source>
        <dbReference type="ARBA" id="ARBA00022617"/>
    </source>
</evidence>
<dbReference type="CDD" id="cd00693">
    <property type="entry name" value="secretory_peroxidase"/>
    <property type="match status" value="1"/>
</dbReference>
<dbReference type="Pfam" id="PF00141">
    <property type="entry name" value="peroxidase"/>
    <property type="match status" value="1"/>
</dbReference>
<feature type="disulfide bond" evidence="17">
    <location>
        <begin position="71"/>
        <end position="76"/>
    </location>
</feature>